<dbReference type="PANTHER" id="PTHR33238">
    <property type="entry name" value="IRON (METAL) DEPENDENT REPRESSOR, DTXR FAMILY"/>
    <property type="match status" value="1"/>
</dbReference>
<evidence type="ECO:0000313" key="15">
    <source>
        <dbReference type="EMBL" id="MBK9982464.1"/>
    </source>
</evidence>
<dbReference type="PROSITE" id="PS50944">
    <property type="entry name" value="HTH_DTXR"/>
    <property type="match status" value="1"/>
</dbReference>
<accession>A0A9D7XMN4</accession>
<evidence type="ECO:0000256" key="2">
    <source>
        <dbReference type="ARBA" id="ARBA00007871"/>
    </source>
</evidence>
<dbReference type="SUPFAM" id="SSF47979">
    <property type="entry name" value="Iron-dependent repressor protein, dimerization domain"/>
    <property type="match status" value="1"/>
</dbReference>
<dbReference type="SMART" id="SM00529">
    <property type="entry name" value="HTH_DTXR"/>
    <property type="match status" value="1"/>
</dbReference>
<keyword evidence="11" id="KW-0464">Manganese</keyword>
<keyword evidence="9" id="KW-0010">Activator</keyword>
<keyword evidence="8" id="KW-0238">DNA-binding</keyword>
<dbReference type="Pfam" id="PF01325">
    <property type="entry name" value="Fe_dep_repress"/>
    <property type="match status" value="1"/>
</dbReference>
<dbReference type="InterPro" id="IPR036421">
    <property type="entry name" value="Fe_dep_repressor_sf"/>
</dbReference>
<dbReference type="Gene3D" id="1.10.10.10">
    <property type="entry name" value="Winged helix-like DNA-binding domain superfamily/Winged helix DNA-binding domain"/>
    <property type="match status" value="1"/>
</dbReference>
<dbReference type="InterPro" id="IPR036388">
    <property type="entry name" value="WH-like_DNA-bd_sf"/>
</dbReference>
<gene>
    <name evidence="15" type="ORF">IPP15_08570</name>
</gene>
<dbReference type="GO" id="GO:0046983">
    <property type="term" value="F:protein dimerization activity"/>
    <property type="evidence" value="ECO:0007669"/>
    <property type="project" value="InterPro"/>
</dbReference>
<organism evidence="15 16">
    <name type="scientific">Candidatus Opimibacter skivensis</name>
    <dbReference type="NCBI Taxonomy" id="2982028"/>
    <lineage>
        <taxon>Bacteria</taxon>
        <taxon>Pseudomonadati</taxon>
        <taxon>Bacteroidota</taxon>
        <taxon>Saprospiria</taxon>
        <taxon>Saprospirales</taxon>
        <taxon>Saprospiraceae</taxon>
        <taxon>Candidatus Opimibacter</taxon>
    </lineage>
</organism>
<dbReference type="GO" id="GO:0003677">
    <property type="term" value="F:DNA binding"/>
    <property type="evidence" value="ECO:0007669"/>
    <property type="project" value="UniProtKB-KW"/>
</dbReference>
<dbReference type="InterPro" id="IPR022687">
    <property type="entry name" value="HTH_DTXR"/>
</dbReference>
<evidence type="ECO:0000313" key="16">
    <source>
        <dbReference type="Proteomes" id="UP000808337"/>
    </source>
</evidence>
<evidence type="ECO:0000256" key="11">
    <source>
        <dbReference type="ARBA" id="ARBA00023211"/>
    </source>
</evidence>
<dbReference type="InterPro" id="IPR050536">
    <property type="entry name" value="DtxR_MntR_Metal-Reg"/>
</dbReference>
<keyword evidence="5" id="KW-0963">Cytoplasm</keyword>
<sequence>MTITEENYLKGILKLSIHADISVTTNEIAALLLNTPASVTDMLKKLSAKELINYQPYKGARLTEQGYKHATFLVRKHRLWKVFLYQSLNIPWEAVQEIAEELEHINSELLIDHLDSFLGFRNSILTAILYQTLRANTP</sequence>
<evidence type="ECO:0000256" key="5">
    <source>
        <dbReference type="ARBA" id="ARBA00022490"/>
    </source>
</evidence>
<protein>
    <recommendedName>
        <fullName evidence="4">Transcriptional regulator MntR</fullName>
    </recommendedName>
    <alternativeName>
        <fullName evidence="13">Manganese transport regulator</fullName>
    </alternativeName>
</protein>
<name>A0A9D7XMN4_9BACT</name>
<dbReference type="SUPFAM" id="SSF46785">
    <property type="entry name" value="Winged helix' DNA-binding domain"/>
    <property type="match status" value="1"/>
</dbReference>
<evidence type="ECO:0000256" key="1">
    <source>
        <dbReference type="ARBA" id="ARBA00004496"/>
    </source>
</evidence>
<evidence type="ECO:0000256" key="10">
    <source>
        <dbReference type="ARBA" id="ARBA00023163"/>
    </source>
</evidence>
<comment type="subcellular location">
    <subcellularLocation>
        <location evidence="1">Cytoplasm</location>
    </subcellularLocation>
</comment>
<dbReference type="InterPro" id="IPR022689">
    <property type="entry name" value="Iron_dep_repressor"/>
</dbReference>
<evidence type="ECO:0000256" key="4">
    <source>
        <dbReference type="ARBA" id="ARBA00022386"/>
    </source>
</evidence>
<dbReference type="GO" id="GO:0003700">
    <property type="term" value="F:DNA-binding transcription factor activity"/>
    <property type="evidence" value="ECO:0007669"/>
    <property type="project" value="InterPro"/>
</dbReference>
<evidence type="ECO:0000256" key="7">
    <source>
        <dbReference type="ARBA" id="ARBA00023015"/>
    </source>
</evidence>
<dbReference type="GO" id="GO:0005737">
    <property type="term" value="C:cytoplasm"/>
    <property type="evidence" value="ECO:0007669"/>
    <property type="project" value="UniProtKB-SubCell"/>
</dbReference>
<dbReference type="Pfam" id="PF02742">
    <property type="entry name" value="Fe_dep_repr_C"/>
    <property type="match status" value="1"/>
</dbReference>
<comment type="subunit">
    <text evidence="3">Homodimer.</text>
</comment>
<evidence type="ECO:0000256" key="13">
    <source>
        <dbReference type="ARBA" id="ARBA00032593"/>
    </source>
</evidence>
<feature type="domain" description="HTH dtxR-type" evidence="14">
    <location>
        <begin position="1"/>
        <end position="63"/>
    </location>
</feature>
<evidence type="ECO:0000256" key="12">
    <source>
        <dbReference type="ARBA" id="ARBA00025185"/>
    </source>
</evidence>
<evidence type="ECO:0000256" key="8">
    <source>
        <dbReference type="ARBA" id="ARBA00023125"/>
    </source>
</evidence>
<reference evidence="15 16" key="1">
    <citation type="submission" date="2020-10" db="EMBL/GenBank/DDBJ databases">
        <title>Connecting structure to function with the recovery of over 1000 high-quality activated sludge metagenome-assembled genomes encoding full-length rRNA genes using long-read sequencing.</title>
        <authorList>
            <person name="Singleton C.M."/>
            <person name="Petriglieri F."/>
            <person name="Kristensen J.M."/>
            <person name="Kirkegaard R.H."/>
            <person name="Michaelsen T.Y."/>
            <person name="Andersen M.H."/>
            <person name="Karst S.M."/>
            <person name="Dueholm M.S."/>
            <person name="Nielsen P.H."/>
            <person name="Albertsen M."/>
        </authorList>
    </citation>
    <scope>NUCLEOTIDE SEQUENCE [LARGE SCALE GENOMIC DNA]</scope>
    <source>
        <strain evidence="15">Ribe_18-Q3-R11-54_MAXAC.273</strain>
    </source>
</reference>
<dbReference type="AlphaFoldDB" id="A0A9D7XMN4"/>
<dbReference type="InterPro" id="IPR001367">
    <property type="entry name" value="Fe_dep_repressor"/>
</dbReference>
<evidence type="ECO:0000256" key="9">
    <source>
        <dbReference type="ARBA" id="ARBA00023159"/>
    </source>
</evidence>
<comment type="caution">
    <text evidence="15">The sequence shown here is derived from an EMBL/GenBank/DDBJ whole genome shotgun (WGS) entry which is preliminary data.</text>
</comment>
<evidence type="ECO:0000256" key="6">
    <source>
        <dbReference type="ARBA" id="ARBA00022491"/>
    </source>
</evidence>
<dbReference type="Gene3D" id="1.10.60.10">
    <property type="entry name" value="Iron dependent repressor, metal binding and dimerisation domain"/>
    <property type="match status" value="1"/>
</dbReference>
<keyword evidence="6" id="KW-0678">Repressor</keyword>
<dbReference type="Proteomes" id="UP000808337">
    <property type="component" value="Unassembled WGS sequence"/>
</dbReference>
<evidence type="ECO:0000256" key="3">
    <source>
        <dbReference type="ARBA" id="ARBA00011738"/>
    </source>
</evidence>
<dbReference type="GO" id="GO:0046914">
    <property type="term" value="F:transition metal ion binding"/>
    <property type="evidence" value="ECO:0007669"/>
    <property type="project" value="InterPro"/>
</dbReference>
<evidence type="ECO:0000259" key="14">
    <source>
        <dbReference type="PROSITE" id="PS50944"/>
    </source>
</evidence>
<comment type="function">
    <text evidence="12">In the presence of manganese, represses expression of mntH and mntS. Up-regulates expression of mntP.</text>
</comment>
<dbReference type="InterPro" id="IPR036390">
    <property type="entry name" value="WH_DNA-bd_sf"/>
</dbReference>
<comment type="similarity">
    <text evidence="2">Belongs to the DtxR/MntR family.</text>
</comment>
<keyword evidence="10" id="KW-0804">Transcription</keyword>
<proteinExistence type="inferred from homology"/>
<dbReference type="PANTHER" id="PTHR33238:SF11">
    <property type="entry name" value="TRANSCRIPTIONAL REGULATOR MNTR"/>
    <property type="match status" value="1"/>
</dbReference>
<keyword evidence="7" id="KW-0805">Transcription regulation</keyword>
<dbReference type="EMBL" id="JADKGY010000006">
    <property type="protein sequence ID" value="MBK9982464.1"/>
    <property type="molecule type" value="Genomic_DNA"/>
</dbReference>